<keyword evidence="1" id="KW-0812">Transmembrane</keyword>
<accession>A0ABN2K6Z0</accession>
<gene>
    <name evidence="3" type="ORF">GCM10009747_03660</name>
</gene>
<evidence type="ECO:0000313" key="3">
    <source>
        <dbReference type="EMBL" id="GAA1749652.1"/>
    </source>
</evidence>
<comment type="caution">
    <text evidence="3">The sequence shown here is derived from an EMBL/GenBank/DDBJ whole genome shotgun (WGS) entry which is preliminary data.</text>
</comment>
<organism evidence="3 4">
    <name type="scientific">Agromyces humatus</name>
    <dbReference type="NCBI Taxonomy" id="279573"/>
    <lineage>
        <taxon>Bacteria</taxon>
        <taxon>Bacillati</taxon>
        <taxon>Actinomycetota</taxon>
        <taxon>Actinomycetes</taxon>
        <taxon>Micrococcales</taxon>
        <taxon>Microbacteriaceae</taxon>
        <taxon>Agromyces</taxon>
    </lineage>
</organism>
<keyword evidence="1" id="KW-0472">Membrane</keyword>
<dbReference type="Proteomes" id="UP001500506">
    <property type="component" value="Unassembled WGS sequence"/>
</dbReference>
<evidence type="ECO:0000313" key="4">
    <source>
        <dbReference type="Proteomes" id="UP001500506"/>
    </source>
</evidence>
<protein>
    <recommendedName>
        <fullName evidence="2">YdbS-like PH domain-containing protein</fullName>
    </recommendedName>
</protein>
<dbReference type="EMBL" id="BAAANH010000001">
    <property type="protein sequence ID" value="GAA1749652.1"/>
    <property type="molecule type" value="Genomic_DNA"/>
</dbReference>
<dbReference type="InterPro" id="IPR005182">
    <property type="entry name" value="YdbS-like_PH"/>
</dbReference>
<feature type="domain" description="YdbS-like PH" evidence="2">
    <location>
        <begin position="80"/>
        <end position="149"/>
    </location>
</feature>
<dbReference type="RefSeq" id="WP_232496812.1">
    <property type="nucleotide sequence ID" value="NZ_BAAANH010000001.1"/>
</dbReference>
<reference evidence="3 4" key="1">
    <citation type="journal article" date="2019" name="Int. J. Syst. Evol. Microbiol.">
        <title>The Global Catalogue of Microorganisms (GCM) 10K type strain sequencing project: providing services to taxonomists for standard genome sequencing and annotation.</title>
        <authorList>
            <consortium name="The Broad Institute Genomics Platform"/>
            <consortium name="The Broad Institute Genome Sequencing Center for Infectious Disease"/>
            <person name="Wu L."/>
            <person name="Ma J."/>
        </authorList>
    </citation>
    <scope>NUCLEOTIDE SEQUENCE [LARGE SCALE GENOMIC DNA]</scope>
    <source>
        <strain evidence="3 4">JCM 14319</strain>
    </source>
</reference>
<dbReference type="PANTHER" id="PTHR37938:SF1">
    <property type="entry name" value="BLL0215 PROTEIN"/>
    <property type="match status" value="1"/>
</dbReference>
<name>A0ABN2K6Z0_9MICO</name>
<sequence>MTSASTPGPAAPPAHPAERVVARVRRHARVLILPALLLILVAGATTYAVGILGEAWQQLTAVGAALFVVLLGCLLPFLAWLTRRATITTRRLILRSGIFVRVREEVLHNRANDVTVRRTWGQGAFGSGDVRIDIGRERPVVLKDVPKPDLVQAALHELIEDAHATFTERHRASQQIIDGDTVAWGRR</sequence>
<dbReference type="PANTHER" id="PTHR37938">
    <property type="entry name" value="BLL0215 PROTEIN"/>
    <property type="match status" value="1"/>
</dbReference>
<evidence type="ECO:0000256" key="1">
    <source>
        <dbReference type="SAM" id="Phobius"/>
    </source>
</evidence>
<keyword evidence="4" id="KW-1185">Reference proteome</keyword>
<proteinExistence type="predicted"/>
<keyword evidence="1" id="KW-1133">Transmembrane helix</keyword>
<dbReference type="Pfam" id="PF03703">
    <property type="entry name" value="bPH_2"/>
    <property type="match status" value="1"/>
</dbReference>
<evidence type="ECO:0000259" key="2">
    <source>
        <dbReference type="Pfam" id="PF03703"/>
    </source>
</evidence>
<feature type="transmembrane region" description="Helical" evidence="1">
    <location>
        <begin position="59"/>
        <end position="81"/>
    </location>
</feature>
<feature type="transmembrane region" description="Helical" evidence="1">
    <location>
        <begin position="30"/>
        <end position="53"/>
    </location>
</feature>